<protein>
    <recommendedName>
        <fullName evidence="2">DUF4412 domain-containing protein</fullName>
    </recommendedName>
</protein>
<organism evidence="3 4">
    <name type="scientific">Nitrospira defluvii</name>
    <dbReference type="NCBI Taxonomy" id="330214"/>
    <lineage>
        <taxon>Bacteria</taxon>
        <taxon>Pseudomonadati</taxon>
        <taxon>Nitrospirota</taxon>
        <taxon>Nitrospiria</taxon>
        <taxon>Nitrospirales</taxon>
        <taxon>Nitrospiraceae</taxon>
        <taxon>Nitrospira</taxon>
    </lineage>
</organism>
<comment type="caution">
    <text evidence="3">The sequence shown here is derived from an EMBL/GenBank/DDBJ whole genome shotgun (WGS) entry which is preliminary data.</text>
</comment>
<dbReference type="InterPro" id="IPR025524">
    <property type="entry name" value="DUF4412"/>
</dbReference>
<evidence type="ECO:0000313" key="4">
    <source>
        <dbReference type="Proteomes" id="UP000675880"/>
    </source>
</evidence>
<accession>A0ABN7KS61</accession>
<evidence type="ECO:0000313" key="3">
    <source>
        <dbReference type="EMBL" id="CAE6709568.1"/>
    </source>
</evidence>
<reference evidence="3 4" key="1">
    <citation type="submission" date="2021-02" db="EMBL/GenBank/DDBJ databases">
        <authorList>
            <person name="Han P."/>
        </authorList>
    </citation>
    <scope>NUCLEOTIDE SEQUENCE [LARGE SCALE GENOMIC DNA]</scope>
    <source>
        <strain evidence="3">Candidatus Nitrospira sp. ZN2</strain>
    </source>
</reference>
<feature type="signal peptide" evidence="1">
    <location>
        <begin position="1"/>
        <end position="22"/>
    </location>
</feature>
<feature type="chain" id="PRO_5047360281" description="DUF4412 domain-containing protein" evidence="1">
    <location>
        <begin position="23"/>
        <end position="222"/>
    </location>
</feature>
<dbReference type="EMBL" id="CAJNBJ010000001">
    <property type="protein sequence ID" value="CAE6709568.1"/>
    <property type="molecule type" value="Genomic_DNA"/>
</dbReference>
<evidence type="ECO:0000259" key="2">
    <source>
        <dbReference type="Pfam" id="PF14371"/>
    </source>
</evidence>
<proteinExistence type="predicted"/>
<keyword evidence="4" id="KW-1185">Reference proteome</keyword>
<name>A0ABN7KS61_9BACT</name>
<sequence length="222" mass="24090">MPGRGVLLSLLGSTLLAGVAAASDFEGIIVLKETSGGQTAQQQWWLKGHALRFEEIGPDAGRGAMIFDAKKQALYSLHHDEKIYLEISTATTSESQPQAFDEILITRTGKHETVAGYACEVYHMKDRSDGSTGEFCMAKAIGSAALFGMTSAQAGGASLWPGWMRDLFKDGGFPIKGVDRDGKGREEAHWEAVKIESQPLADRLFVPPADYQKQEMAVVKPE</sequence>
<keyword evidence="1" id="KW-0732">Signal</keyword>
<dbReference type="Pfam" id="PF14371">
    <property type="entry name" value="DUF4412"/>
    <property type="match status" value="1"/>
</dbReference>
<dbReference type="Proteomes" id="UP000675880">
    <property type="component" value="Unassembled WGS sequence"/>
</dbReference>
<feature type="domain" description="DUF4412" evidence="2">
    <location>
        <begin position="25"/>
        <end position="211"/>
    </location>
</feature>
<dbReference type="RefSeq" id="WP_213040928.1">
    <property type="nucleotide sequence ID" value="NZ_CAJNBJ010000001.1"/>
</dbReference>
<gene>
    <name evidence="3" type="ORF">NSPZN2_11147</name>
</gene>
<evidence type="ECO:0000256" key="1">
    <source>
        <dbReference type="SAM" id="SignalP"/>
    </source>
</evidence>